<dbReference type="InterPro" id="IPR013762">
    <property type="entry name" value="Integrase-like_cat_sf"/>
</dbReference>
<dbReference type="Proteomes" id="UP000543836">
    <property type="component" value="Unassembled WGS sequence"/>
</dbReference>
<keyword evidence="1" id="KW-0233">DNA recombination</keyword>
<comment type="caution">
    <text evidence="2">The sequence shown here is derived from an EMBL/GenBank/DDBJ whole genome shotgun (WGS) entry which is preliminary data.</text>
</comment>
<keyword evidence="3" id="KW-1185">Reference proteome</keyword>
<dbReference type="AlphaFoldDB" id="A0A7W7A0T8"/>
<reference evidence="2 3" key="1">
    <citation type="submission" date="2020-08" db="EMBL/GenBank/DDBJ databases">
        <title>Genomic Encyclopedia of Type Strains, Phase IV (KMG-V): Genome sequencing to study the core and pangenomes of soil and plant-associated prokaryotes.</title>
        <authorList>
            <person name="Whitman W."/>
        </authorList>
    </citation>
    <scope>NUCLEOTIDE SEQUENCE [LARGE SCALE GENOMIC DNA]</scope>
    <source>
        <strain evidence="2 3">SEMIA 492</strain>
    </source>
</reference>
<organism evidence="2 3">
    <name type="scientific">Rhizobium leucaenae</name>
    <dbReference type="NCBI Taxonomy" id="29450"/>
    <lineage>
        <taxon>Bacteria</taxon>
        <taxon>Pseudomonadati</taxon>
        <taxon>Pseudomonadota</taxon>
        <taxon>Alphaproteobacteria</taxon>
        <taxon>Hyphomicrobiales</taxon>
        <taxon>Rhizobiaceae</taxon>
        <taxon>Rhizobium/Agrobacterium group</taxon>
        <taxon>Rhizobium</taxon>
    </lineage>
</organism>
<evidence type="ECO:0000313" key="2">
    <source>
        <dbReference type="EMBL" id="MBB4571693.1"/>
    </source>
</evidence>
<name>A0A7W7A0T8_9HYPH</name>
<dbReference type="GO" id="GO:0003677">
    <property type="term" value="F:DNA binding"/>
    <property type="evidence" value="ECO:0007669"/>
    <property type="project" value="InterPro"/>
</dbReference>
<dbReference type="Gene3D" id="1.10.443.10">
    <property type="entry name" value="Intergrase catalytic core"/>
    <property type="match status" value="1"/>
</dbReference>
<dbReference type="RefSeq" id="WP_065091562.1">
    <property type="nucleotide sequence ID" value="NZ_JACIIG010000034.1"/>
</dbReference>
<dbReference type="InterPro" id="IPR011010">
    <property type="entry name" value="DNA_brk_join_enz"/>
</dbReference>
<accession>A0A7W7A0T8</accession>
<sequence length="508" mass="56792">MTREILTSTLATLSAELRDLKKEAALLSPKLSALSAVQRSEWYDRHPEKHTELEAIPTGPIPHRYHHSHEHRKQLVALQERLGRIGQALALDKTAWEAERTTFETVVGILGRVENKIATPAALRASAPPEPVQESEADERAFKPTTLLSVAGRSILDARKVAVNPNDKDASRYEERLETAFAAFLDVVGDKPLSYYLPIHMQDFATVLARLPPNRSKYAIFSGLTLREIGEKNARLPPDQRKKCLSESTVASYLSEVKNIWSRVAAGVPGLRDMGAYRVTMPQDAEDSIDREPLAVKSVNVWLRDAKTSKRLKKPHQSWLPFVGLLTGMRLAELVYLQKTDIIDVEGNEVIDLRKPLLINGREIDRPAKTKTSKRIVAIHPLLHDSGFIEYAKNVQSRDGFVFGRFQKANDPPDAAQKQMSNWMEALGIHETQRQVFHSLRHSAKDWLRDNVGERLADKQCGHALNGVSANYGAKALKASEVRKIMAMPAPEDVDFSPFMLAKGHGAL</sequence>
<proteinExistence type="predicted"/>
<evidence type="ECO:0000313" key="3">
    <source>
        <dbReference type="Proteomes" id="UP000543836"/>
    </source>
</evidence>
<dbReference type="EMBL" id="JACIIG010000034">
    <property type="protein sequence ID" value="MBB4571693.1"/>
    <property type="molecule type" value="Genomic_DNA"/>
</dbReference>
<dbReference type="GO" id="GO:0006310">
    <property type="term" value="P:DNA recombination"/>
    <property type="evidence" value="ECO:0007669"/>
    <property type="project" value="UniProtKB-KW"/>
</dbReference>
<dbReference type="SUPFAM" id="SSF56349">
    <property type="entry name" value="DNA breaking-rejoining enzymes"/>
    <property type="match status" value="1"/>
</dbReference>
<protein>
    <submittedName>
        <fullName evidence="2">Integrase</fullName>
    </submittedName>
</protein>
<gene>
    <name evidence="2" type="ORF">GGE60_005858</name>
</gene>
<dbReference type="GO" id="GO:0015074">
    <property type="term" value="P:DNA integration"/>
    <property type="evidence" value="ECO:0007669"/>
    <property type="project" value="InterPro"/>
</dbReference>
<evidence type="ECO:0000256" key="1">
    <source>
        <dbReference type="ARBA" id="ARBA00023172"/>
    </source>
</evidence>